<evidence type="ECO:0000256" key="2">
    <source>
        <dbReference type="ARBA" id="ARBA00007186"/>
    </source>
</evidence>
<dbReference type="Gene3D" id="3.20.20.80">
    <property type="entry name" value="Glycosidases"/>
    <property type="match status" value="1"/>
</dbReference>
<comment type="catalytic activity">
    <reaction evidence="1">
        <text>Hydrolysis of terminal non-reducing alpha-L-arabinofuranoside residues in alpha-L-arabinosides.</text>
        <dbReference type="EC" id="3.2.1.55"/>
    </reaction>
</comment>
<dbReference type="AlphaFoldDB" id="A0A261FWM9"/>
<dbReference type="InterPro" id="IPR051563">
    <property type="entry name" value="Glycosyl_Hydrolase_51"/>
</dbReference>
<keyword evidence="8" id="KW-1185">Reference proteome</keyword>
<dbReference type="InterPro" id="IPR017853">
    <property type="entry name" value="GH"/>
</dbReference>
<name>A0A261FWM9_9BIFI</name>
<keyword evidence="4" id="KW-0732">Signal</keyword>
<dbReference type="Pfam" id="PF22848">
    <property type="entry name" value="ASD1_dom"/>
    <property type="match status" value="1"/>
</dbReference>
<evidence type="ECO:0000259" key="6">
    <source>
        <dbReference type="SMART" id="SM00813"/>
    </source>
</evidence>
<evidence type="ECO:0000313" key="8">
    <source>
        <dbReference type="Proteomes" id="UP000216074"/>
    </source>
</evidence>
<dbReference type="InterPro" id="IPR055235">
    <property type="entry name" value="ASD1_cat"/>
</dbReference>
<dbReference type="PANTHER" id="PTHR31776:SF26">
    <property type="entry name" value="SECRETED ARABINOSIDASE"/>
    <property type="match status" value="1"/>
</dbReference>
<evidence type="ECO:0000256" key="3">
    <source>
        <dbReference type="ARBA" id="ARBA00012670"/>
    </source>
</evidence>
<dbReference type="Pfam" id="PF06964">
    <property type="entry name" value="Alpha-L-AF_C"/>
    <property type="match status" value="1"/>
</dbReference>
<dbReference type="SMART" id="SM00813">
    <property type="entry name" value="Alpha-L-AF_C"/>
    <property type="match status" value="1"/>
</dbReference>
<accession>A0A261FWM9</accession>
<dbReference type="Proteomes" id="UP000216074">
    <property type="component" value="Unassembled WGS sequence"/>
</dbReference>
<dbReference type="InterPro" id="IPR010720">
    <property type="entry name" value="Alpha-L-AF_C"/>
</dbReference>
<dbReference type="EC" id="3.2.1.55" evidence="3"/>
<proteinExistence type="inferred from homology"/>
<evidence type="ECO:0000313" key="7">
    <source>
        <dbReference type="EMBL" id="OZG63552.1"/>
    </source>
</evidence>
<reference evidence="7 8" key="1">
    <citation type="journal article" date="2017" name="BMC Genomics">
        <title>Comparative genomic and phylogenomic analyses of the Bifidobacteriaceae family.</title>
        <authorList>
            <person name="Lugli G.A."/>
            <person name="Milani C."/>
            <person name="Turroni F."/>
            <person name="Duranti S."/>
            <person name="Mancabelli L."/>
            <person name="Mangifesta M."/>
            <person name="Ferrario C."/>
            <person name="Modesto M."/>
            <person name="Mattarelli P."/>
            <person name="Jiri K."/>
            <person name="van Sinderen D."/>
            <person name="Ventura M."/>
        </authorList>
    </citation>
    <scope>NUCLEOTIDE SEQUENCE [LARGE SCALE GENOMIC DNA]</scope>
    <source>
        <strain evidence="7 8">DSM 100202</strain>
    </source>
</reference>
<dbReference type="GO" id="GO:0046556">
    <property type="term" value="F:alpha-L-arabinofuranosidase activity"/>
    <property type="evidence" value="ECO:0007669"/>
    <property type="project" value="UniProtKB-EC"/>
</dbReference>
<comment type="similarity">
    <text evidence="2">Belongs to the glycosyl hydrolase 51 family.</text>
</comment>
<dbReference type="SUPFAM" id="SSF51445">
    <property type="entry name" value="(Trans)glycosidases"/>
    <property type="match status" value="1"/>
</dbReference>
<dbReference type="RefSeq" id="WP_094730389.1">
    <property type="nucleotide sequence ID" value="NZ_MWWY01000036.1"/>
</dbReference>
<evidence type="ECO:0000256" key="4">
    <source>
        <dbReference type="ARBA" id="ARBA00022729"/>
    </source>
</evidence>
<dbReference type="EMBL" id="MWWY01000036">
    <property type="protein sequence ID" value="OZG63552.1"/>
    <property type="molecule type" value="Genomic_DNA"/>
</dbReference>
<gene>
    <name evidence="7" type="ORF">BHAP_1835</name>
</gene>
<dbReference type="PANTHER" id="PTHR31776">
    <property type="entry name" value="ALPHA-L-ARABINOFURANOSIDASE 1"/>
    <property type="match status" value="1"/>
</dbReference>
<dbReference type="GO" id="GO:0046373">
    <property type="term" value="P:L-arabinose metabolic process"/>
    <property type="evidence" value="ECO:0007669"/>
    <property type="project" value="InterPro"/>
</dbReference>
<feature type="domain" description="Alpha-L-arabinofuranosidase C-terminal" evidence="6">
    <location>
        <begin position="458"/>
        <end position="798"/>
    </location>
</feature>
<evidence type="ECO:0000256" key="5">
    <source>
        <dbReference type="ARBA" id="ARBA00022801"/>
    </source>
</evidence>
<evidence type="ECO:0000256" key="1">
    <source>
        <dbReference type="ARBA" id="ARBA00001462"/>
    </source>
</evidence>
<protein>
    <recommendedName>
        <fullName evidence="3">non-reducing end alpha-L-arabinofuranosidase</fullName>
        <ecNumber evidence="3">3.2.1.55</ecNumber>
    </recommendedName>
</protein>
<keyword evidence="5" id="KW-0378">Hydrolase</keyword>
<organism evidence="7 8">
    <name type="scientific">Bifidobacterium hapali</name>
    <dbReference type="NCBI Taxonomy" id="1630172"/>
    <lineage>
        <taxon>Bacteria</taxon>
        <taxon>Bacillati</taxon>
        <taxon>Actinomycetota</taxon>
        <taxon>Actinomycetes</taxon>
        <taxon>Bifidobacteriales</taxon>
        <taxon>Bifidobacteriaceae</taxon>
        <taxon>Bifidobacterium</taxon>
    </lineage>
</organism>
<dbReference type="OrthoDB" id="9758923at2"/>
<comment type="caution">
    <text evidence="7">The sequence shown here is derived from an EMBL/GenBank/DDBJ whole genome shotgun (WGS) entry which is preliminary data.</text>
</comment>
<sequence>MNDIDRITVRPTSDWRDISPDLWGVFFEDISYSADGGLAAEMVRNGSFTFDRRDGLRWSGFTAWKKTIPAGSRGAFSLTERGALADENPMHAVVEVEKAPIVLTNEGFDGMRVRGGLGYRCSLWGVTRDAQAVRRGADGGTTAMRVRASLIDDDGGILAQDTMTFAGAADGTAGQWTQRSVMLHPDRDAANGRLSFEFLDAGTLEIDFVSLEPDEAWHGNPLLHHLRADLVDVLADLHPRFMRFPGGCIAHGYSLANMYHWKHTIGPVEHRRQQFNCWGYHQSYRLGYFEYLCLCEAIGAKPLPIVSAGVCCQNTDSGPVPIPQSEMGEYVQDVLDLIEFCNGDATTGWGAKRAELGHPEPFKLEMIGIGNEDRIDEVFENRFMQIYDAVRERYPQIKVVGTVGPALFGEDYDNGWEVARRLGVDIVDEHSYQAPAWWFQHLDHYDDMPRSGPKVYLGEYGSWGSTLLNALSEAALMTAMERNGDVVSMASYAPLFCKNGHASWNPNLIYFDNDRAYHTYSYWVQRMFAHSGANRALPVSTTGDVSFERPLTGPSVLRCLSKDGHRLSDIVVGDRDGELGRCAELVLADNDRWTDSGISWQADEYDIRCNVTVPDARSYCRVAFGDVDGKDHWSIGLRTEPSKITCAISVIRDGYGTSYVEPEPIDASVVGGQTIALAIHVGDGGRTVRVTVDGGHEIVSVEPVREIRRTVGIVHDDAKAMTLVRVVNATDRPMEADCSACSAYSAIFGGRALQSVRAFRTVLTGEPDAGVGGEEPPTVPVRERVDLSDARFECPAWSFTVVEIPDSGSDE</sequence>